<comment type="caution">
    <text evidence="2">The sequence shown here is derived from an EMBL/GenBank/DDBJ whole genome shotgun (WGS) entry which is preliminary data.</text>
</comment>
<name>A0AAV4QJS6_9ARAC</name>
<accession>A0AAV4QJS6</accession>
<keyword evidence="3" id="KW-1185">Reference proteome</keyword>
<organism evidence="2 3">
    <name type="scientific">Caerostris darwini</name>
    <dbReference type="NCBI Taxonomy" id="1538125"/>
    <lineage>
        <taxon>Eukaryota</taxon>
        <taxon>Metazoa</taxon>
        <taxon>Ecdysozoa</taxon>
        <taxon>Arthropoda</taxon>
        <taxon>Chelicerata</taxon>
        <taxon>Arachnida</taxon>
        <taxon>Araneae</taxon>
        <taxon>Araneomorphae</taxon>
        <taxon>Entelegynae</taxon>
        <taxon>Araneoidea</taxon>
        <taxon>Araneidae</taxon>
        <taxon>Caerostris</taxon>
    </lineage>
</organism>
<dbReference type="Proteomes" id="UP001054837">
    <property type="component" value="Unassembled WGS sequence"/>
</dbReference>
<proteinExistence type="predicted"/>
<protein>
    <submittedName>
        <fullName evidence="2">Uncharacterized protein</fullName>
    </submittedName>
</protein>
<dbReference type="EMBL" id="BPLQ01004670">
    <property type="protein sequence ID" value="GIY09660.1"/>
    <property type="molecule type" value="Genomic_DNA"/>
</dbReference>
<sequence length="87" mass="9897">MGFVSIPKHVNNLIKVTPLTNESRLYLWCPPKTPKRTALTADRERDLFSPRNRKQNSAKQDTLSFPPYPLPPTPNKHQSPSILIPPP</sequence>
<reference evidence="2 3" key="1">
    <citation type="submission" date="2021-06" db="EMBL/GenBank/DDBJ databases">
        <title>Caerostris darwini draft genome.</title>
        <authorList>
            <person name="Kono N."/>
            <person name="Arakawa K."/>
        </authorList>
    </citation>
    <scope>NUCLEOTIDE SEQUENCE [LARGE SCALE GENOMIC DNA]</scope>
</reference>
<dbReference type="AlphaFoldDB" id="A0AAV4QJS6"/>
<evidence type="ECO:0000313" key="3">
    <source>
        <dbReference type="Proteomes" id="UP001054837"/>
    </source>
</evidence>
<evidence type="ECO:0000313" key="2">
    <source>
        <dbReference type="EMBL" id="GIY09660.1"/>
    </source>
</evidence>
<feature type="region of interest" description="Disordered" evidence="1">
    <location>
        <begin position="37"/>
        <end position="87"/>
    </location>
</feature>
<evidence type="ECO:0000256" key="1">
    <source>
        <dbReference type="SAM" id="MobiDB-lite"/>
    </source>
</evidence>
<gene>
    <name evidence="2" type="ORF">CDAR_3951</name>
</gene>